<feature type="domain" description="Extracellular mutant protein 11 C-terminal" evidence="2">
    <location>
        <begin position="314"/>
        <end position="448"/>
    </location>
</feature>
<feature type="region of interest" description="Disordered" evidence="1">
    <location>
        <begin position="261"/>
        <end position="308"/>
    </location>
</feature>
<dbReference type="PANTHER" id="PTHR28244">
    <property type="entry name" value="RNA POLYMERASE I-SPECIFIC TRANSCRIPTION INITIATION FACTOR RRN11"/>
    <property type="match status" value="1"/>
</dbReference>
<feature type="compositionally biased region" description="Basic and acidic residues" evidence="1">
    <location>
        <begin position="31"/>
        <end position="43"/>
    </location>
</feature>
<feature type="compositionally biased region" description="Polar residues" evidence="1">
    <location>
        <begin position="46"/>
        <end position="60"/>
    </location>
</feature>
<dbReference type="InterPro" id="IPR053029">
    <property type="entry name" value="RNA_pol_I-specific_init_factor"/>
</dbReference>
<feature type="compositionally biased region" description="Polar residues" evidence="1">
    <location>
        <begin position="1"/>
        <end position="28"/>
    </location>
</feature>
<dbReference type="Proteomes" id="UP000664132">
    <property type="component" value="Unassembled WGS sequence"/>
</dbReference>
<organism evidence="3 4">
    <name type="scientific">Cadophora malorum</name>
    <dbReference type="NCBI Taxonomy" id="108018"/>
    <lineage>
        <taxon>Eukaryota</taxon>
        <taxon>Fungi</taxon>
        <taxon>Dikarya</taxon>
        <taxon>Ascomycota</taxon>
        <taxon>Pezizomycotina</taxon>
        <taxon>Leotiomycetes</taxon>
        <taxon>Helotiales</taxon>
        <taxon>Ploettnerulaceae</taxon>
        <taxon>Cadophora</taxon>
    </lineage>
</organism>
<comment type="caution">
    <text evidence="3">The sequence shown here is derived from an EMBL/GenBank/DDBJ whole genome shotgun (WGS) entry which is preliminary data.</text>
</comment>
<evidence type="ECO:0000313" key="3">
    <source>
        <dbReference type="EMBL" id="KAG4418805.1"/>
    </source>
</evidence>
<sequence length="457" mass="51874">MNRFVQTRAQNGQNGRVPTPPLAQSVNGDNVRPDRTSARDLKFTKKSGNTAPANTESGPGYASNQFNDAILFSHNPYQQAEYVQSMDDYKESRYQKDTLEETTVGSDFDRTKSDIGFEPEQYEEYNGAGLSADDGNGYMHDRRPHVELAGAKEVHTIQYKQSRSPLRTKTAHQTQRQKPLTIPGRFEANKQHQDLQLRNGHVDPDPYRDQGSRKRSRSGGAPHAQVTRGLEQEVPDDDEEDDIEIQGGQADATVRLGDVHFNSDGTEQATPIQSPIRQRKSRTLPQVPSSQSVQDPENPQAQENAAIDPRLIPDYSDAELKLMKYSDLDGEDWDMVPKAKQYELPAELRGRKVTLEKKIEHHLKLDPEQGQLPFYENLSTEEWEQAGDIFIEKFAELMKTLKEKKRFKRETASQFENEIKEREKAVRDHATKLDKQLEGMEVAGQSLLGTKKKKTRA</sequence>
<feature type="compositionally biased region" description="Polar residues" evidence="1">
    <location>
        <begin position="263"/>
        <end position="276"/>
    </location>
</feature>
<dbReference type="PANTHER" id="PTHR28244:SF1">
    <property type="entry name" value="RNA POLYMERASE I-SPECIFIC TRANSCRIPTION INITIATION FACTOR RRN11"/>
    <property type="match status" value="1"/>
</dbReference>
<gene>
    <name evidence="3" type="ORF">IFR04_008087</name>
</gene>
<feature type="compositionally biased region" description="Basic and acidic residues" evidence="1">
    <location>
        <begin position="187"/>
        <end position="212"/>
    </location>
</feature>
<protein>
    <recommendedName>
        <fullName evidence="2">Extracellular mutant protein 11 C-terminal domain-containing protein</fullName>
    </recommendedName>
</protein>
<proteinExistence type="predicted"/>
<dbReference type="EMBL" id="JAFJYH010000120">
    <property type="protein sequence ID" value="KAG4418805.1"/>
    <property type="molecule type" value="Genomic_DNA"/>
</dbReference>
<evidence type="ECO:0000256" key="1">
    <source>
        <dbReference type="SAM" id="MobiDB-lite"/>
    </source>
</evidence>
<keyword evidence="4" id="KW-1185">Reference proteome</keyword>
<name>A0A8H7TGN4_9HELO</name>
<feature type="compositionally biased region" description="Polar residues" evidence="1">
    <location>
        <begin position="158"/>
        <end position="178"/>
    </location>
</feature>
<dbReference type="InterPro" id="IPR029178">
    <property type="entry name" value="Ecm11_C"/>
</dbReference>
<dbReference type="OrthoDB" id="5346740at2759"/>
<dbReference type="GO" id="GO:0070860">
    <property type="term" value="C:RNA polymerase I core factor complex"/>
    <property type="evidence" value="ECO:0007669"/>
    <property type="project" value="TreeGrafter"/>
</dbReference>
<dbReference type="Pfam" id="PF15463">
    <property type="entry name" value="ECM11"/>
    <property type="match status" value="1"/>
</dbReference>
<feature type="region of interest" description="Disordered" evidence="1">
    <location>
        <begin position="1"/>
        <end position="60"/>
    </location>
</feature>
<feature type="region of interest" description="Disordered" evidence="1">
    <location>
        <begin position="150"/>
        <end position="241"/>
    </location>
</feature>
<reference evidence="3" key="1">
    <citation type="submission" date="2021-02" db="EMBL/GenBank/DDBJ databases">
        <title>Genome sequence Cadophora malorum strain M34.</title>
        <authorList>
            <person name="Stefanovic E."/>
            <person name="Vu D."/>
            <person name="Scully C."/>
            <person name="Dijksterhuis J."/>
            <person name="Roader J."/>
            <person name="Houbraken J."/>
        </authorList>
    </citation>
    <scope>NUCLEOTIDE SEQUENCE</scope>
    <source>
        <strain evidence="3">M34</strain>
    </source>
</reference>
<dbReference type="GO" id="GO:0017025">
    <property type="term" value="F:TBP-class protein binding"/>
    <property type="evidence" value="ECO:0007669"/>
    <property type="project" value="TreeGrafter"/>
</dbReference>
<dbReference type="GO" id="GO:0001164">
    <property type="term" value="F:RNA polymerase I core promoter sequence-specific DNA binding"/>
    <property type="evidence" value="ECO:0007669"/>
    <property type="project" value="TreeGrafter"/>
</dbReference>
<evidence type="ECO:0000259" key="2">
    <source>
        <dbReference type="Pfam" id="PF15463"/>
    </source>
</evidence>
<dbReference type="AlphaFoldDB" id="A0A8H7TGN4"/>
<feature type="compositionally biased region" description="Polar residues" evidence="1">
    <location>
        <begin position="283"/>
        <end position="303"/>
    </location>
</feature>
<accession>A0A8H7TGN4</accession>
<dbReference type="GO" id="GO:0042790">
    <property type="term" value="P:nucleolar large rRNA transcription by RNA polymerase I"/>
    <property type="evidence" value="ECO:0007669"/>
    <property type="project" value="TreeGrafter"/>
</dbReference>
<evidence type="ECO:0000313" key="4">
    <source>
        <dbReference type="Proteomes" id="UP000664132"/>
    </source>
</evidence>